<protein>
    <submittedName>
        <fullName evidence="4">Integration host factor subunit beta</fullName>
    </submittedName>
</protein>
<sequence length="94" mass="11085">MTKRDLVVRIARETGLTQLDVSKVIQKTLDYITESLERRENVELRDFGVFKVKHREARKGRNPNRPEHEVQIPARNVVVFKSGKRMRELVETEL</sequence>
<evidence type="ECO:0000313" key="4">
    <source>
        <dbReference type="EMBL" id="RJP58116.1"/>
    </source>
</evidence>
<evidence type="ECO:0000313" key="5">
    <source>
        <dbReference type="Proteomes" id="UP000266426"/>
    </source>
</evidence>
<dbReference type="Proteomes" id="UP000266426">
    <property type="component" value="Unassembled WGS sequence"/>
</dbReference>
<evidence type="ECO:0000256" key="1">
    <source>
        <dbReference type="ARBA" id="ARBA00010529"/>
    </source>
</evidence>
<comment type="similarity">
    <text evidence="1 3">Belongs to the bacterial histone-like protein family.</text>
</comment>
<accession>A0A3A4R121</accession>
<dbReference type="Gene3D" id="4.10.520.10">
    <property type="entry name" value="IHF-like DNA-binding proteins"/>
    <property type="match status" value="1"/>
</dbReference>
<keyword evidence="2" id="KW-0238">DNA-binding</keyword>
<dbReference type="PRINTS" id="PR01727">
    <property type="entry name" value="DNABINDINGHU"/>
</dbReference>
<evidence type="ECO:0000256" key="3">
    <source>
        <dbReference type="RuleBase" id="RU003939"/>
    </source>
</evidence>
<reference evidence="4 5" key="1">
    <citation type="journal article" date="2017" name="ISME J.">
        <title>Energy and carbon metabolisms in a deep terrestrial subsurface fluid microbial community.</title>
        <authorList>
            <person name="Momper L."/>
            <person name="Jungbluth S.P."/>
            <person name="Lee M.D."/>
            <person name="Amend J.P."/>
        </authorList>
    </citation>
    <scope>NUCLEOTIDE SEQUENCE [LARGE SCALE GENOMIC DNA]</scope>
    <source>
        <strain evidence="4">SURF_26</strain>
    </source>
</reference>
<organism evidence="4 5">
    <name type="scientific">Candidatus Auribacter fodinae</name>
    <dbReference type="NCBI Taxonomy" id="2093366"/>
    <lineage>
        <taxon>Bacteria</taxon>
        <taxon>Pseudomonadati</taxon>
        <taxon>Candidatus Auribacterota</taxon>
        <taxon>Candidatus Auribacteria</taxon>
        <taxon>Candidatus Auribacterales</taxon>
        <taxon>Candidatus Auribacteraceae</taxon>
        <taxon>Candidatus Auribacter</taxon>
    </lineage>
</organism>
<proteinExistence type="inferred from homology"/>
<gene>
    <name evidence="4" type="ORF">C4541_08795</name>
</gene>
<dbReference type="PANTHER" id="PTHR33175:SF2">
    <property type="entry name" value="INTEGRATION HOST FACTOR SUBUNIT ALPHA"/>
    <property type="match status" value="1"/>
</dbReference>
<dbReference type="AlphaFoldDB" id="A0A3A4R121"/>
<dbReference type="SUPFAM" id="SSF47729">
    <property type="entry name" value="IHF-like DNA-binding proteins"/>
    <property type="match status" value="1"/>
</dbReference>
<dbReference type="EMBL" id="QZJZ01000071">
    <property type="protein sequence ID" value="RJP58116.1"/>
    <property type="molecule type" value="Genomic_DNA"/>
</dbReference>
<dbReference type="GO" id="GO:0003677">
    <property type="term" value="F:DNA binding"/>
    <property type="evidence" value="ECO:0007669"/>
    <property type="project" value="UniProtKB-KW"/>
</dbReference>
<dbReference type="Pfam" id="PF00216">
    <property type="entry name" value="Bac_DNA_binding"/>
    <property type="match status" value="1"/>
</dbReference>
<comment type="caution">
    <text evidence="4">The sequence shown here is derived from an EMBL/GenBank/DDBJ whole genome shotgun (WGS) entry which is preliminary data.</text>
</comment>
<dbReference type="GO" id="GO:0005829">
    <property type="term" value="C:cytosol"/>
    <property type="evidence" value="ECO:0007669"/>
    <property type="project" value="TreeGrafter"/>
</dbReference>
<dbReference type="SMART" id="SM00411">
    <property type="entry name" value="BHL"/>
    <property type="match status" value="1"/>
</dbReference>
<dbReference type="CDD" id="cd13836">
    <property type="entry name" value="IHF_B"/>
    <property type="match status" value="1"/>
</dbReference>
<evidence type="ECO:0000256" key="2">
    <source>
        <dbReference type="ARBA" id="ARBA00023125"/>
    </source>
</evidence>
<dbReference type="InterPro" id="IPR010992">
    <property type="entry name" value="IHF-like_DNA-bd_dom_sf"/>
</dbReference>
<dbReference type="PANTHER" id="PTHR33175">
    <property type="entry name" value="DNA-BINDING PROTEIN HU"/>
    <property type="match status" value="1"/>
</dbReference>
<name>A0A3A4R121_9BACT</name>
<dbReference type="InterPro" id="IPR000119">
    <property type="entry name" value="Hist_DNA-bd"/>
</dbReference>
<dbReference type="GO" id="GO:0030527">
    <property type="term" value="F:structural constituent of chromatin"/>
    <property type="evidence" value="ECO:0007669"/>
    <property type="project" value="InterPro"/>
</dbReference>